<comment type="caution">
    <text evidence="1">The sequence shown here is derived from an EMBL/GenBank/DDBJ whole genome shotgun (WGS) entry which is preliminary data.</text>
</comment>
<protein>
    <submittedName>
        <fullName evidence="1">Uncharacterized protein</fullName>
    </submittedName>
</protein>
<accession>A0A8J2P9N5</accession>
<organism evidence="1 2">
    <name type="scientific">Allacma fusca</name>
    <dbReference type="NCBI Taxonomy" id="39272"/>
    <lineage>
        <taxon>Eukaryota</taxon>
        <taxon>Metazoa</taxon>
        <taxon>Ecdysozoa</taxon>
        <taxon>Arthropoda</taxon>
        <taxon>Hexapoda</taxon>
        <taxon>Collembola</taxon>
        <taxon>Symphypleona</taxon>
        <taxon>Sminthuridae</taxon>
        <taxon>Allacma</taxon>
    </lineage>
</organism>
<name>A0A8J2P9N5_9HEXA</name>
<evidence type="ECO:0000313" key="1">
    <source>
        <dbReference type="EMBL" id="CAG7820016.1"/>
    </source>
</evidence>
<dbReference type="EMBL" id="CAJVCH010466667">
    <property type="protein sequence ID" value="CAG7820016.1"/>
    <property type="molecule type" value="Genomic_DNA"/>
</dbReference>
<proteinExistence type="predicted"/>
<dbReference type="Proteomes" id="UP000708208">
    <property type="component" value="Unassembled WGS sequence"/>
</dbReference>
<gene>
    <name evidence="1" type="ORF">AFUS01_LOCUS30426</name>
</gene>
<dbReference type="AlphaFoldDB" id="A0A8J2P9N5"/>
<sequence>SLHYTRTGLIPGLDPKTLALQGLTVTFLDRELQRHTKKFYGVTLESGVDVIVGEEK</sequence>
<feature type="non-terminal residue" evidence="1">
    <location>
        <position position="1"/>
    </location>
</feature>
<reference evidence="1" key="1">
    <citation type="submission" date="2021-06" db="EMBL/GenBank/DDBJ databases">
        <authorList>
            <person name="Hodson N. C."/>
            <person name="Mongue J. A."/>
            <person name="Jaron S. K."/>
        </authorList>
    </citation>
    <scope>NUCLEOTIDE SEQUENCE</scope>
</reference>
<keyword evidence="2" id="KW-1185">Reference proteome</keyword>
<evidence type="ECO:0000313" key="2">
    <source>
        <dbReference type="Proteomes" id="UP000708208"/>
    </source>
</evidence>